<dbReference type="InterPro" id="IPR036526">
    <property type="entry name" value="C-N_Hydrolase_sf"/>
</dbReference>
<feature type="domain" description="CN hydrolase" evidence="6">
    <location>
        <begin position="35"/>
        <end position="283"/>
    </location>
</feature>
<dbReference type="AlphaFoldDB" id="A0A8H6VIL2"/>
<feature type="signal peptide" evidence="5">
    <location>
        <begin position="1"/>
        <end position="18"/>
    </location>
</feature>
<keyword evidence="2" id="KW-0378">Hydrolase</keyword>
<evidence type="ECO:0000256" key="2">
    <source>
        <dbReference type="ARBA" id="ARBA00022801"/>
    </source>
</evidence>
<name>A0A8H6VIL2_9PEZI</name>
<dbReference type="InterPro" id="IPR044149">
    <property type="entry name" value="Nitrilases_CHs"/>
</dbReference>
<comment type="similarity">
    <text evidence="1">Belongs to the carbon-nitrogen hydrolase superfamily. Nitrilase family.</text>
</comment>
<dbReference type="OrthoDB" id="10250282at2759"/>
<reference evidence="7" key="1">
    <citation type="submission" date="2020-04" db="EMBL/GenBank/DDBJ databases">
        <title>Draft genome resource of the tomato pathogen Pseudocercospora fuligena.</title>
        <authorList>
            <person name="Zaccaron A."/>
        </authorList>
    </citation>
    <scope>NUCLEOTIDE SEQUENCE</scope>
    <source>
        <strain evidence="7">PF001</strain>
    </source>
</reference>
<dbReference type="PANTHER" id="PTHR46044">
    <property type="entry name" value="NITRILASE"/>
    <property type="match status" value="1"/>
</dbReference>
<evidence type="ECO:0000256" key="4">
    <source>
        <dbReference type="ARBA" id="ARBA00039045"/>
    </source>
</evidence>
<evidence type="ECO:0000256" key="5">
    <source>
        <dbReference type="SAM" id="SignalP"/>
    </source>
</evidence>
<dbReference type="GO" id="GO:0000257">
    <property type="term" value="F:nitrilase activity"/>
    <property type="evidence" value="ECO:0007669"/>
    <property type="project" value="UniProtKB-EC"/>
</dbReference>
<organism evidence="7 8">
    <name type="scientific">Pseudocercospora fuligena</name>
    <dbReference type="NCBI Taxonomy" id="685502"/>
    <lineage>
        <taxon>Eukaryota</taxon>
        <taxon>Fungi</taxon>
        <taxon>Dikarya</taxon>
        <taxon>Ascomycota</taxon>
        <taxon>Pezizomycotina</taxon>
        <taxon>Dothideomycetes</taxon>
        <taxon>Dothideomycetidae</taxon>
        <taxon>Mycosphaerellales</taxon>
        <taxon>Mycosphaerellaceae</taxon>
        <taxon>Pseudocercospora</taxon>
    </lineage>
</organism>
<dbReference type="EMBL" id="JABCIY010000213">
    <property type="protein sequence ID" value="KAF7188135.1"/>
    <property type="molecule type" value="Genomic_DNA"/>
</dbReference>
<dbReference type="Pfam" id="PF00795">
    <property type="entry name" value="CN_hydrolase"/>
    <property type="match status" value="1"/>
</dbReference>
<keyword evidence="8" id="KW-1185">Reference proteome</keyword>
<sequence length="334" mass="36939">MMAGLLLTTALFATAAIAAPSNGSAGANNLYVALVRSAPANWPQPFWNKNWTNVHFDINATVDQAVDLITEAAHPERRSYYPKGIDEAWIETHAQDYFDNSLEVGDQNWEKLISAAKDNHIFTALAFSHKQSSSIYMGQALLSPQGEIFIFRHKLRPSGIERSFWSDGDTHGLQVVETPLGRTGLLECWEHFHPSMTFNMQAQLESLHIASFPYMPNANDPNALYWESLEVNSAAARLYAVNSGAVTLFTSVGYAAVYSGEGLTIAEISADAEEPMLYAEIDTSGFDKNVTYDVDGEQSWGTLQQIVGSWPDYIPKVNGSFVERKVITLEEIFG</sequence>
<feature type="chain" id="PRO_5034817733" description="nitrilase" evidence="5">
    <location>
        <begin position="19"/>
        <end position="334"/>
    </location>
</feature>
<dbReference type="PROSITE" id="PS50263">
    <property type="entry name" value="CN_HYDROLASE"/>
    <property type="match status" value="1"/>
</dbReference>
<evidence type="ECO:0000259" key="6">
    <source>
        <dbReference type="PROSITE" id="PS50263"/>
    </source>
</evidence>
<protein>
    <recommendedName>
        <fullName evidence="4">nitrilase</fullName>
        <ecNumber evidence="4">3.5.5.1</ecNumber>
    </recommendedName>
</protein>
<keyword evidence="5" id="KW-0732">Signal</keyword>
<evidence type="ECO:0000313" key="8">
    <source>
        <dbReference type="Proteomes" id="UP000660729"/>
    </source>
</evidence>
<dbReference type="Gene3D" id="3.60.110.10">
    <property type="entry name" value="Carbon-nitrogen hydrolase"/>
    <property type="match status" value="1"/>
</dbReference>
<dbReference type="Proteomes" id="UP000660729">
    <property type="component" value="Unassembled WGS sequence"/>
</dbReference>
<dbReference type="EC" id="3.5.5.1" evidence="4"/>
<comment type="caution">
    <text evidence="7">The sequence shown here is derived from an EMBL/GenBank/DDBJ whole genome shotgun (WGS) entry which is preliminary data.</text>
</comment>
<comment type="catalytic activity">
    <reaction evidence="3">
        <text>a nitrile + 2 H2O = a carboxylate + NH4(+)</text>
        <dbReference type="Rhea" id="RHEA:21724"/>
        <dbReference type="ChEBI" id="CHEBI:15377"/>
        <dbReference type="ChEBI" id="CHEBI:18379"/>
        <dbReference type="ChEBI" id="CHEBI:28938"/>
        <dbReference type="ChEBI" id="CHEBI:29067"/>
        <dbReference type="EC" id="3.5.5.1"/>
    </reaction>
</comment>
<dbReference type="InterPro" id="IPR003010">
    <property type="entry name" value="C-N_Hydrolase"/>
</dbReference>
<evidence type="ECO:0000256" key="1">
    <source>
        <dbReference type="ARBA" id="ARBA00008129"/>
    </source>
</evidence>
<proteinExistence type="inferred from homology"/>
<dbReference type="SUPFAM" id="SSF56317">
    <property type="entry name" value="Carbon-nitrogen hydrolase"/>
    <property type="match status" value="1"/>
</dbReference>
<evidence type="ECO:0000256" key="3">
    <source>
        <dbReference type="ARBA" id="ARBA00036406"/>
    </source>
</evidence>
<dbReference type="PANTHER" id="PTHR46044:SF14">
    <property type="entry name" value="ARYLACETONITRILASE"/>
    <property type="match status" value="1"/>
</dbReference>
<accession>A0A8H6VIL2</accession>
<evidence type="ECO:0000313" key="7">
    <source>
        <dbReference type="EMBL" id="KAF7188135.1"/>
    </source>
</evidence>
<gene>
    <name evidence="7" type="ORF">HII31_10420</name>
</gene>